<comment type="caution">
    <text evidence="2">The sequence shown here is derived from an EMBL/GenBank/DDBJ whole genome shotgun (WGS) entry which is preliminary data.</text>
</comment>
<dbReference type="Pfam" id="PF01973">
    <property type="entry name" value="MptE-like"/>
    <property type="match status" value="1"/>
</dbReference>
<dbReference type="RefSeq" id="WP_406766289.1">
    <property type="nucleotide sequence ID" value="NZ_JBJHZY010000004.1"/>
</dbReference>
<accession>A0ABW8TVC1</accession>
<protein>
    <submittedName>
        <fullName evidence="2">Motility associated factor glycosyltransferase family protein</fullName>
    </submittedName>
</protein>
<dbReference type="Proteomes" id="UP001623661">
    <property type="component" value="Unassembled WGS sequence"/>
</dbReference>
<dbReference type="InterPro" id="IPR029063">
    <property type="entry name" value="SAM-dependent_MTases_sf"/>
</dbReference>
<evidence type="ECO:0000313" key="3">
    <source>
        <dbReference type="Proteomes" id="UP001623661"/>
    </source>
</evidence>
<evidence type="ECO:0000313" key="2">
    <source>
        <dbReference type="EMBL" id="MFL0269664.1"/>
    </source>
</evidence>
<organism evidence="2 3">
    <name type="scientific">Candidatus Clostridium radicumherbarum</name>
    <dbReference type="NCBI Taxonomy" id="3381662"/>
    <lineage>
        <taxon>Bacteria</taxon>
        <taxon>Bacillati</taxon>
        <taxon>Bacillota</taxon>
        <taxon>Clostridia</taxon>
        <taxon>Eubacteriales</taxon>
        <taxon>Clostridiaceae</taxon>
        <taxon>Clostridium</taxon>
    </lineage>
</organism>
<reference evidence="2 3" key="1">
    <citation type="submission" date="2024-11" db="EMBL/GenBank/DDBJ databases">
        <authorList>
            <person name="Heng Y.C."/>
            <person name="Lim A.C.H."/>
            <person name="Lee J.K.Y."/>
            <person name="Kittelmann S."/>
        </authorList>
    </citation>
    <scope>NUCLEOTIDE SEQUENCE [LARGE SCALE GENOMIC DNA]</scope>
    <source>
        <strain evidence="2 3">WILCCON 0202</strain>
    </source>
</reference>
<dbReference type="SUPFAM" id="SSF53335">
    <property type="entry name" value="S-adenosyl-L-methionine-dependent methyltransferases"/>
    <property type="match status" value="1"/>
</dbReference>
<dbReference type="InterPro" id="IPR002826">
    <property type="entry name" value="MptE-like"/>
</dbReference>
<dbReference type="PANTHER" id="PTHR41786">
    <property type="entry name" value="MOTILITY ACCESSORY FACTOR MAF"/>
    <property type="match status" value="1"/>
</dbReference>
<feature type="domain" description="6-hydroxymethylpterin diphosphokinase MptE-like" evidence="1">
    <location>
        <begin position="180"/>
        <end position="329"/>
    </location>
</feature>
<keyword evidence="3" id="KW-1185">Reference proteome</keyword>
<sequence>MFVHNRDIEILDTREGNKTLRVNNTYMHSKYYPSKEAETFIDNNKKIYIGKKVIVVYGLGLGYHIYELLKKIESDTMVYIFDVDEDLINVTSTYELVESILKDKRVKLYFGYSKEIIEEFSRKINMVEDLLIFRPALNCLPEKFIDLRNVLNSYELGKTGVMKDNELMSGNEIMNTRLSIEDIANYFQNYSFINENIIIVSAGPSLNENIEKLKTIRKKVKVFVVGSALKALINNDIIPDMICIIDPHKIIYNQIKGYEDLNIPLCFLSTASNLAVSIYKGPKYIFYNEDKGNNIVIDTGKSVATAVLSIAIYGKAKKIIFLGQDLAYIGNRSHCDLYAHDNSIPGNGAFKQVESVNGEMLQTTDVLLYYKYWIEKTINQHGKIEYINCSNGARIEGTKNCDLLDAL</sequence>
<proteinExistence type="predicted"/>
<gene>
    <name evidence="2" type="ORF">ACJDUH_16425</name>
</gene>
<evidence type="ECO:0000259" key="1">
    <source>
        <dbReference type="Pfam" id="PF01973"/>
    </source>
</evidence>
<dbReference type="PANTHER" id="PTHR41786:SF1">
    <property type="entry name" value="6-HYDROXYMETHYLPTERIN DIPHOSPHOKINASE MPTE-LIKE DOMAIN-CONTAINING PROTEIN"/>
    <property type="match status" value="1"/>
</dbReference>
<dbReference type="EMBL" id="JBJHZY010000004">
    <property type="protein sequence ID" value="MFL0269664.1"/>
    <property type="molecule type" value="Genomic_DNA"/>
</dbReference>
<name>A0ABW8TVC1_9CLOT</name>